<dbReference type="GO" id="GO:0019901">
    <property type="term" value="F:protein kinase binding"/>
    <property type="evidence" value="ECO:0007669"/>
    <property type="project" value="TreeGrafter"/>
</dbReference>
<keyword evidence="3" id="KW-0072">Autophagy</keyword>
<dbReference type="OrthoDB" id="10259639at2759"/>
<dbReference type="KEGG" id="cput:CONPUDRAFT_129576"/>
<evidence type="ECO:0000313" key="4">
    <source>
        <dbReference type="EMBL" id="EIW77331.1"/>
    </source>
</evidence>
<dbReference type="AlphaFoldDB" id="A0A5M3MFG4"/>
<sequence>MSNPSNTYPTVTIDVVLDRQTAKEVLRGVLHSILFHRLFGTVVPQTFEVLDVTMPGISDADMERLIDEKVNAFWKGIESGTNRRGQIVLTFSEKRPKKSWFQIYEEEVPWEQWVVNAELRQLKTERDPQAFNATLSNSLTHALRVILTHTSSLRGRTAVPPITKVDGISPFPLKMAVRMGGVEIG</sequence>
<evidence type="ECO:0000256" key="1">
    <source>
        <dbReference type="ARBA" id="ARBA00007130"/>
    </source>
</evidence>
<evidence type="ECO:0000256" key="3">
    <source>
        <dbReference type="ARBA" id="ARBA00023006"/>
    </source>
</evidence>
<accession>A0A5M3MFG4</accession>
<dbReference type="GeneID" id="19200212"/>
<name>A0A5M3MFG4_CONPW</name>
<dbReference type="PANTHER" id="PTHR13292">
    <property type="entry name" value="AUTOPHAGY-RELATED PROTEIN 101"/>
    <property type="match status" value="1"/>
</dbReference>
<dbReference type="OMA" id="VCWEIWT"/>
<keyword evidence="5" id="KW-1185">Reference proteome</keyword>
<protein>
    <recommendedName>
        <fullName evidence="2">Autophagy-related protein 101</fullName>
    </recommendedName>
</protein>
<dbReference type="RefSeq" id="XP_007772721.1">
    <property type="nucleotide sequence ID" value="XM_007774531.1"/>
</dbReference>
<dbReference type="GO" id="GO:0000407">
    <property type="term" value="C:phagophore assembly site"/>
    <property type="evidence" value="ECO:0007669"/>
    <property type="project" value="TreeGrafter"/>
</dbReference>
<dbReference type="EMBL" id="JH711584">
    <property type="protein sequence ID" value="EIW77331.1"/>
    <property type="molecule type" value="Genomic_DNA"/>
</dbReference>
<organism evidence="4 5">
    <name type="scientific">Coniophora puteana (strain RWD-64-598)</name>
    <name type="common">Brown rot fungus</name>
    <dbReference type="NCBI Taxonomy" id="741705"/>
    <lineage>
        <taxon>Eukaryota</taxon>
        <taxon>Fungi</taxon>
        <taxon>Dikarya</taxon>
        <taxon>Basidiomycota</taxon>
        <taxon>Agaricomycotina</taxon>
        <taxon>Agaricomycetes</taxon>
        <taxon>Agaricomycetidae</taxon>
        <taxon>Boletales</taxon>
        <taxon>Coniophorineae</taxon>
        <taxon>Coniophoraceae</taxon>
        <taxon>Coniophora</taxon>
    </lineage>
</organism>
<dbReference type="Pfam" id="PF07855">
    <property type="entry name" value="ATG101"/>
    <property type="match status" value="1"/>
</dbReference>
<evidence type="ECO:0000313" key="5">
    <source>
        <dbReference type="Proteomes" id="UP000053558"/>
    </source>
</evidence>
<dbReference type="InterPro" id="IPR012445">
    <property type="entry name" value="ATG101"/>
</dbReference>
<dbReference type="GO" id="GO:0000045">
    <property type="term" value="P:autophagosome assembly"/>
    <property type="evidence" value="ECO:0007669"/>
    <property type="project" value="TreeGrafter"/>
</dbReference>
<evidence type="ECO:0000256" key="2">
    <source>
        <dbReference type="ARBA" id="ARBA00018874"/>
    </source>
</evidence>
<gene>
    <name evidence="4" type="ORF">CONPUDRAFT_129576</name>
</gene>
<reference evidence="5" key="1">
    <citation type="journal article" date="2012" name="Science">
        <title>The Paleozoic origin of enzymatic lignin decomposition reconstructed from 31 fungal genomes.</title>
        <authorList>
            <person name="Floudas D."/>
            <person name="Binder M."/>
            <person name="Riley R."/>
            <person name="Barry K."/>
            <person name="Blanchette R.A."/>
            <person name="Henrissat B."/>
            <person name="Martinez A.T."/>
            <person name="Otillar R."/>
            <person name="Spatafora J.W."/>
            <person name="Yadav J.S."/>
            <person name="Aerts A."/>
            <person name="Benoit I."/>
            <person name="Boyd A."/>
            <person name="Carlson A."/>
            <person name="Copeland A."/>
            <person name="Coutinho P.M."/>
            <person name="de Vries R.P."/>
            <person name="Ferreira P."/>
            <person name="Findley K."/>
            <person name="Foster B."/>
            <person name="Gaskell J."/>
            <person name="Glotzer D."/>
            <person name="Gorecki P."/>
            <person name="Heitman J."/>
            <person name="Hesse C."/>
            <person name="Hori C."/>
            <person name="Igarashi K."/>
            <person name="Jurgens J.A."/>
            <person name="Kallen N."/>
            <person name="Kersten P."/>
            <person name="Kohler A."/>
            <person name="Kuees U."/>
            <person name="Kumar T.K.A."/>
            <person name="Kuo A."/>
            <person name="LaButti K."/>
            <person name="Larrondo L.F."/>
            <person name="Lindquist E."/>
            <person name="Ling A."/>
            <person name="Lombard V."/>
            <person name="Lucas S."/>
            <person name="Lundell T."/>
            <person name="Martin R."/>
            <person name="McLaughlin D.J."/>
            <person name="Morgenstern I."/>
            <person name="Morin E."/>
            <person name="Murat C."/>
            <person name="Nagy L.G."/>
            <person name="Nolan M."/>
            <person name="Ohm R.A."/>
            <person name="Patyshakuliyeva A."/>
            <person name="Rokas A."/>
            <person name="Ruiz-Duenas F.J."/>
            <person name="Sabat G."/>
            <person name="Salamov A."/>
            <person name="Samejima M."/>
            <person name="Schmutz J."/>
            <person name="Slot J.C."/>
            <person name="St John F."/>
            <person name="Stenlid J."/>
            <person name="Sun H."/>
            <person name="Sun S."/>
            <person name="Syed K."/>
            <person name="Tsang A."/>
            <person name="Wiebenga A."/>
            <person name="Young D."/>
            <person name="Pisabarro A."/>
            <person name="Eastwood D.C."/>
            <person name="Martin F."/>
            <person name="Cullen D."/>
            <person name="Grigoriev I.V."/>
            <person name="Hibbett D.S."/>
        </authorList>
    </citation>
    <scope>NUCLEOTIDE SEQUENCE [LARGE SCALE GENOMIC DNA]</scope>
    <source>
        <strain evidence="5">RWD-64-598 SS2</strain>
    </source>
</reference>
<dbReference type="GO" id="GO:1990316">
    <property type="term" value="C:Atg1/ULK1 kinase complex"/>
    <property type="evidence" value="ECO:0007669"/>
    <property type="project" value="TreeGrafter"/>
</dbReference>
<dbReference type="PANTHER" id="PTHR13292:SF0">
    <property type="entry name" value="AUTOPHAGY-RELATED PROTEIN 101"/>
    <property type="match status" value="1"/>
</dbReference>
<proteinExistence type="inferred from homology"/>
<comment type="similarity">
    <text evidence="1">Belongs to the ATG101 family.</text>
</comment>
<comment type="caution">
    <text evidence="4">The sequence shown here is derived from an EMBL/GenBank/DDBJ whole genome shotgun (WGS) entry which is preliminary data.</text>
</comment>
<dbReference type="Proteomes" id="UP000053558">
    <property type="component" value="Unassembled WGS sequence"/>
</dbReference>